<dbReference type="RefSeq" id="WP_307485003.1">
    <property type="nucleotide sequence ID" value="NZ_JAUTBF010000001.1"/>
</dbReference>
<keyword evidence="4 5" id="KW-0472">Membrane</keyword>
<keyword evidence="2 5" id="KW-0812">Transmembrane</keyword>
<sequence length="282" mass="29650">MSAAVVLRPRVAPVDLVRIARLLPAQIALSQLVYWKDIAFALVGAVMPLALGLLPAALADADARIGAVPARAWLLAGGLSVAVVFVVYNVINSAARRREQRIYKRLRCAPVPAHAVLLGEAISASIPAVVQVAVIVVAGRLWLGVDWPANGPLLLVVVGVGLISLTMLAFGVSGLLPSGEVATWIVTPVLAALLYFSGAFGALPDNPVLTAVHPYIPSAEIVDTVRTAYLGHAVTGQTLGHEVGLTGGFATTWHALVLLLVWAAGGLMLFNSFFRWDPRSSR</sequence>
<dbReference type="InterPro" id="IPR013525">
    <property type="entry name" value="ABC2_TM"/>
</dbReference>
<feature type="transmembrane region" description="Helical" evidence="5">
    <location>
        <begin position="70"/>
        <end position="91"/>
    </location>
</feature>
<evidence type="ECO:0000256" key="4">
    <source>
        <dbReference type="ARBA" id="ARBA00023136"/>
    </source>
</evidence>
<feature type="transmembrane region" description="Helical" evidence="5">
    <location>
        <begin position="111"/>
        <end position="141"/>
    </location>
</feature>
<dbReference type="Proteomes" id="UP001226691">
    <property type="component" value="Unassembled WGS sequence"/>
</dbReference>
<dbReference type="InterPro" id="IPR052902">
    <property type="entry name" value="ABC-2_transporter"/>
</dbReference>
<evidence type="ECO:0000256" key="2">
    <source>
        <dbReference type="ARBA" id="ARBA00022692"/>
    </source>
</evidence>
<evidence type="ECO:0000313" key="8">
    <source>
        <dbReference type="Proteomes" id="UP001226691"/>
    </source>
</evidence>
<feature type="transmembrane region" description="Helical" evidence="5">
    <location>
        <begin position="38"/>
        <end position="58"/>
    </location>
</feature>
<feature type="transmembrane region" description="Helical" evidence="5">
    <location>
        <begin position="253"/>
        <end position="274"/>
    </location>
</feature>
<dbReference type="EMBL" id="JAUTBF010000001">
    <property type="protein sequence ID" value="MDQ1124238.1"/>
    <property type="molecule type" value="Genomic_DNA"/>
</dbReference>
<evidence type="ECO:0000313" key="7">
    <source>
        <dbReference type="EMBL" id="MDQ1124238.1"/>
    </source>
</evidence>
<comment type="caution">
    <text evidence="7">The sequence shown here is derived from an EMBL/GenBank/DDBJ whole genome shotgun (WGS) entry which is preliminary data.</text>
</comment>
<evidence type="ECO:0000256" key="1">
    <source>
        <dbReference type="ARBA" id="ARBA00004141"/>
    </source>
</evidence>
<evidence type="ECO:0000256" key="5">
    <source>
        <dbReference type="SAM" id="Phobius"/>
    </source>
</evidence>
<name>A0ABU0TX52_MICTR</name>
<reference evidence="7 8" key="1">
    <citation type="submission" date="2023-07" db="EMBL/GenBank/DDBJ databases">
        <title>Functional and genomic diversity of the sorghum phyllosphere microbiome.</title>
        <authorList>
            <person name="Shade A."/>
        </authorList>
    </citation>
    <scope>NUCLEOTIDE SEQUENCE [LARGE SCALE GENOMIC DNA]</scope>
    <source>
        <strain evidence="7 8">SORGH_AS_1207</strain>
    </source>
</reference>
<proteinExistence type="predicted"/>
<feature type="transmembrane region" description="Helical" evidence="5">
    <location>
        <begin position="183"/>
        <end position="203"/>
    </location>
</feature>
<dbReference type="Pfam" id="PF01061">
    <property type="entry name" value="ABC2_membrane"/>
    <property type="match status" value="1"/>
</dbReference>
<keyword evidence="8" id="KW-1185">Reference proteome</keyword>
<evidence type="ECO:0000256" key="3">
    <source>
        <dbReference type="ARBA" id="ARBA00022989"/>
    </source>
</evidence>
<gene>
    <name evidence="7" type="ORF">QE412_002811</name>
</gene>
<feature type="transmembrane region" description="Helical" evidence="5">
    <location>
        <begin position="153"/>
        <end position="176"/>
    </location>
</feature>
<organism evidence="7 8">
    <name type="scientific">Microbacterium trichothecenolyticum</name>
    <name type="common">Aureobacterium trichothecenolyticum</name>
    <dbReference type="NCBI Taxonomy" id="69370"/>
    <lineage>
        <taxon>Bacteria</taxon>
        <taxon>Bacillati</taxon>
        <taxon>Actinomycetota</taxon>
        <taxon>Actinomycetes</taxon>
        <taxon>Micrococcales</taxon>
        <taxon>Microbacteriaceae</taxon>
        <taxon>Microbacterium</taxon>
    </lineage>
</organism>
<feature type="domain" description="ABC-2 type transporter transmembrane" evidence="6">
    <location>
        <begin position="33"/>
        <end position="227"/>
    </location>
</feature>
<accession>A0ABU0TX52</accession>
<dbReference type="PANTHER" id="PTHR43027">
    <property type="entry name" value="DOXORUBICIN RESISTANCE ABC TRANSPORTER PERMEASE PROTEIN DRRC-RELATED"/>
    <property type="match status" value="1"/>
</dbReference>
<protein>
    <submittedName>
        <fullName evidence="7">ABC-2 type transport system permease protein</fullName>
    </submittedName>
</protein>
<comment type="subcellular location">
    <subcellularLocation>
        <location evidence="1">Membrane</location>
        <topology evidence="1">Multi-pass membrane protein</topology>
    </subcellularLocation>
</comment>
<evidence type="ECO:0000259" key="6">
    <source>
        <dbReference type="Pfam" id="PF01061"/>
    </source>
</evidence>
<keyword evidence="3 5" id="KW-1133">Transmembrane helix</keyword>
<dbReference type="PANTHER" id="PTHR43027:SF2">
    <property type="entry name" value="TRANSPORT PERMEASE PROTEIN"/>
    <property type="match status" value="1"/>
</dbReference>